<dbReference type="SUPFAM" id="SSF88659">
    <property type="entry name" value="Sigma3 and sigma4 domains of RNA polymerase sigma factors"/>
    <property type="match status" value="1"/>
</dbReference>
<feature type="domain" description="RNA polymerase sigma factor 70 region 4 type 2" evidence="6">
    <location>
        <begin position="136"/>
        <end position="187"/>
    </location>
</feature>
<dbReference type="EMBL" id="ARZY01000004">
    <property type="protein sequence ID" value="EWH11479.1"/>
    <property type="molecule type" value="Genomic_DNA"/>
</dbReference>
<sequence>MLGWLKIMHPNWFVIRLGDIYVQKDKHLPWLIAVAEGDQKAFEYLYKDTSGLLNTICRKMLGNGALADEALQEAYVRIWHNASDYQVDKGEVLSWMVSIARYRCLDMLRYQKVRQEQDLNEEHNAQEQIVVEENSQLSHCIEALAPEQRQAIHLAYFRGFSHSEVVSYLGDPMGTVKSWIRRGLSQLKRCLGI</sequence>
<keyword evidence="8" id="KW-1185">Reference proteome</keyword>
<dbReference type="GO" id="GO:0016987">
    <property type="term" value="F:sigma factor activity"/>
    <property type="evidence" value="ECO:0007669"/>
    <property type="project" value="UniProtKB-KW"/>
</dbReference>
<dbReference type="AlphaFoldDB" id="W7QF05"/>
<dbReference type="Pfam" id="PF08281">
    <property type="entry name" value="Sigma70_r4_2"/>
    <property type="match status" value="1"/>
</dbReference>
<accession>W7QF05</accession>
<evidence type="ECO:0000259" key="6">
    <source>
        <dbReference type="Pfam" id="PF08281"/>
    </source>
</evidence>
<organism evidence="7 8">
    <name type="scientific">Catenovulum agarivorans DS-2</name>
    <dbReference type="NCBI Taxonomy" id="1328313"/>
    <lineage>
        <taxon>Bacteria</taxon>
        <taxon>Pseudomonadati</taxon>
        <taxon>Pseudomonadota</taxon>
        <taxon>Gammaproteobacteria</taxon>
        <taxon>Alteromonadales</taxon>
        <taxon>Alteromonadaceae</taxon>
        <taxon>Catenovulum</taxon>
    </lineage>
</organism>
<dbReference type="Proteomes" id="UP000019276">
    <property type="component" value="Unassembled WGS sequence"/>
</dbReference>
<keyword evidence="2" id="KW-0805">Transcription regulation</keyword>
<dbReference type="PANTHER" id="PTHR43133">
    <property type="entry name" value="RNA POLYMERASE ECF-TYPE SIGMA FACTO"/>
    <property type="match status" value="1"/>
</dbReference>
<proteinExistence type="inferred from homology"/>
<name>W7QF05_9ALTE</name>
<dbReference type="Pfam" id="PF04542">
    <property type="entry name" value="Sigma70_r2"/>
    <property type="match status" value="1"/>
</dbReference>
<protein>
    <submittedName>
        <fullName evidence="7">RNA polymerase ECF-subfamily sigma factor</fullName>
    </submittedName>
</protein>
<dbReference type="Gene3D" id="1.10.10.10">
    <property type="entry name" value="Winged helix-like DNA-binding domain superfamily/Winged helix DNA-binding domain"/>
    <property type="match status" value="1"/>
</dbReference>
<comment type="caution">
    <text evidence="7">The sequence shown here is derived from an EMBL/GenBank/DDBJ whole genome shotgun (WGS) entry which is preliminary data.</text>
</comment>
<dbReference type="InterPro" id="IPR013325">
    <property type="entry name" value="RNA_pol_sigma_r2"/>
</dbReference>
<keyword evidence="4" id="KW-0804">Transcription</keyword>
<reference evidence="7 8" key="1">
    <citation type="journal article" date="2014" name="Genome Announc.">
        <title>Draft Genome Sequence of the Agar-Degrading Bacterium Catenovulum sp. Strain DS-2, Isolated from Intestines of Haliotis diversicolor.</title>
        <authorList>
            <person name="Shan D."/>
            <person name="Li X."/>
            <person name="Gu Z."/>
            <person name="Wei G."/>
            <person name="Gao Z."/>
            <person name="Shao Z."/>
        </authorList>
    </citation>
    <scope>NUCLEOTIDE SEQUENCE [LARGE SCALE GENOMIC DNA]</scope>
    <source>
        <strain evidence="7 8">DS-2</strain>
    </source>
</reference>
<dbReference type="GO" id="GO:0003677">
    <property type="term" value="F:DNA binding"/>
    <property type="evidence" value="ECO:0007669"/>
    <property type="project" value="InterPro"/>
</dbReference>
<evidence type="ECO:0000256" key="1">
    <source>
        <dbReference type="ARBA" id="ARBA00010641"/>
    </source>
</evidence>
<dbReference type="InterPro" id="IPR007627">
    <property type="entry name" value="RNA_pol_sigma70_r2"/>
</dbReference>
<evidence type="ECO:0000256" key="3">
    <source>
        <dbReference type="ARBA" id="ARBA00023082"/>
    </source>
</evidence>
<evidence type="ECO:0000313" key="7">
    <source>
        <dbReference type="EMBL" id="EWH11479.1"/>
    </source>
</evidence>
<comment type="similarity">
    <text evidence="1">Belongs to the sigma-70 factor family. ECF subfamily.</text>
</comment>
<dbReference type="eggNOG" id="COG1595">
    <property type="taxonomic scope" value="Bacteria"/>
</dbReference>
<dbReference type="GO" id="GO:0006352">
    <property type="term" value="P:DNA-templated transcription initiation"/>
    <property type="evidence" value="ECO:0007669"/>
    <property type="project" value="InterPro"/>
</dbReference>
<dbReference type="InterPro" id="IPR013249">
    <property type="entry name" value="RNA_pol_sigma70_r4_t2"/>
</dbReference>
<dbReference type="InterPro" id="IPR039425">
    <property type="entry name" value="RNA_pol_sigma-70-like"/>
</dbReference>
<dbReference type="InterPro" id="IPR036388">
    <property type="entry name" value="WH-like_DNA-bd_sf"/>
</dbReference>
<evidence type="ECO:0000256" key="2">
    <source>
        <dbReference type="ARBA" id="ARBA00023015"/>
    </source>
</evidence>
<gene>
    <name evidence="7" type="ORF">DS2_03185</name>
</gene>
<dbReference type="PATRIC" id="fig|1328313.3.peg.661"/>
<evidence type="ECO:0000259" key="5">
    <source>
        <dbReference type="Pfam" id="PF04542"/>
    </source>
</evidence>
<feature type="domain" description="RNA polymerase sigma-70 region 2" evidence="5">
    <location>
        <begin position="45"/>
        <end position="112"/>
    </location>
</feature>
<dbReference type="NCBIfam" id="TIGR02937">
    <property type="entry name" value="sigma70-ECF"/>
    <property type="match status" value="1"/>
</dbReference>
<evidence type="ECO:0000256" key="4">
    <source>
        <dbReference type="ARBA" id="ARBA00023163"/>
    </source>
</evidence>
<dbReference type="InterPro" id="IPR013324">
    <property type="entry name" value="RNA_pol_sigma_r3/r4-like"/>
</dbReference>
<evidence type="ECO:0000313" key="8">
    <source>
        <dbReference type="Proteomes" id="UP000019276"/>
    </source>
</evidence>
<dbReference type="Gene3D" id="1.10.1740.10">
    <property type="match status" value="1"/>
</dbReference>
<dbReference type="InterPro" id="IPR014284">
    <property type="entry name" value="RNA_pol_sigma-70_dom"/>
</dbReference>
<keyword evidence="3" id="KW-0731">Sigma factor</keyword>
<dbReference type="PANTHER" id="PTHR43133:SF62">
    <property type="entry name" value="RNA POLYMERASE SIGMA FACTOR SIGZ"/>
    <property type="match status" value="1"/>
</dbReference>
<dbReference type="SUPFAM" id="SSF88946">
    <property type="entry name" value="Sigma2 domain of RNA polymerase sigma factors"/>
    <property type="match status" value="1"/>
</dbReference>
<dbReference type="STRING" id="1328313.DS2_03185"/>
<dbReference type="CDD" id="cd06171">
    <property type="entry name" value="Sigma70_r4"/>
    <property type="match status" value="1"/>
</dbReference>